<evidence type="ECO:0000259" key="5">
    <source>
        <dbReference type="PROSITE" id="PS50931"/>
    </source>
</evidence>
<dbReference type="SUPFAM" id="SSF46785">
    <property type="entry name" value="Winged helix' DNA-binding domain"/>
    <property type="match status" value="1"/>
</dbReference>
<reference evidence="6 7" key="2">
    <citation type="submission" date="2018-06" db="EMBL/GenBank/DDBJ databases">
        <title>Metagenomic assembly of (sub)arctic Cyanobacteria and their associated microbiome from non-axenic cultures.</title>
        <authorList>
            <person name="Baurain D."/>
        </authorList>
    </citation>
    <scope>NUCLEOTIDE SEQUENCE [LARGE SCALE GENOMIC DNA]</scope>
    <source>
        <strain evidence="6">ULC066bin1</strain>
    </source>
</reference>
<keyword evidence="2" id="KW-0805">Transcription regulation</keyword>
<evidence type="ECO:0000256" key="4">
    <source>
        <dbReference type="ARBA" id="ARBA00023163"/>
    </source>
</evidence>
<dbReference type="Proteomes" id="UP000249467">
    <property type="component" value="Unassembled WGS sequence"/>
</dbReference>
<organism evidence="6 7">
    <name type="scientific">Pseudanabaena frigida</name>
    <dbReference type="NCBI Taxonomy" id="945775"/>
    <lineage>
        <taxon>Bacteria</taxon>
        <taxon>Bacillati</taxon>
        <taxon>Cyanobacteriota</taxon>
        <taxon>Cyanophyceae</taxon>
        <taxon>Pseudanabaenales</taxon>
        <taxon>Pseudanabaenaceae</taxon>
        <taxon>Pseudanabaena</taxon>
    </lineage>
</organism>
<reference evidence="6 7" key="1">
    <citation type="submission" date="2018-04" db="EMBL/GenBank/DDBJ databases">
        <authorList>
            <person name="Go L.Y."/>
            <person name="Mitchell J.A."/>
        </authorList>
    </citation>
    <scope>NUCLEOTIDE SEQUENCE [LARGE SCALE GENOMIC DNA]</scope>
    <source>
        <strain evidence="6">ULC066bin1</strain>
    </source>
</reference>
<dbReference type="GO" id="GO:0003677">
    <property type="term" value="F:DNA binding"/>
    <property type="evidence" value="ECO:0007669"/>
    <property type="project" value="UniProtKB-KW"/>
</dbReference>
<name>A0A2W4WGQ2_9CYAN</name>
<dbReference type="Pfam" id="PF00126">
    <property type="entry name" value="HTH_1"/>
    <property type="match status" value="1"/>
</dbReference>
<dbReference type="PANTHER" id="PTHR30118">
    <property type="entry name" value="HTH-TYPE TRANSCRIPTIONAL REGULATOR LEUO-RELATED"/>
    <property type="match status" value="1"/>
</dbReference>
<evidence type="ECO:0000313" key="7">
    <source>
        <dbReference type="Proteomes" id="UP000249467"/>
    </source>
</evidence>
<dbReference type="InterPro" id="IPR000847">
    <property type="entry name" value="LysR_HTH_N"/>
</dbReference>
<comment type="similarity">
    <text evidence="1">Belongs to the LysR transcriptional regulatory family.</text>
</comment>
<evidence type="ECO:0000256" key="2">
    <source>
        <dbReference type="ARBA" id="ARBA00023015"/>
    </source>
</evidence>
<keyword evidence="4" id="KW-0804">Transcription</keyword>
<proteinExistence type="inferred from homology"/>
<accession>A0A2W4WGQ2</accession>
<evidence type="ECO:0000313" key="6">
    <source>
        <dbReference type="EMBL" id="PZO44283.1"/>
    </source>
</evidence>
<feature type="domain" description="HTH lysR-type" evidence="5">
    <location>
        <begin position="8"/>
        <end position="65"/>
    </location>
</feature>
<dbReference type="Gene3D" id="3.40.190.10">
    <property type="entry name" value="Periplasmic binding protein-like II"/>
    <property type="match status" value="2"/>
</dbReference>
<dbReference type="InterPro" id="IPR036388">
    <property type="entry name" value="WH-like_DNA-bd_sf"/>
</dbReference>
<dbReference type="AlphaFoldDB" id="A0A2W4WGQ2"/>
<dbReference type="CDD" id="cd08417">
    <property type="entry name" value="PBP2_Nitroaromatics_like"/>
    <property type="match status" value="1"/>
</dbReference>
<dbReference type="InterPro" id="IPR037402">
    <property type="entry name" value="YidZ_PBP2"/>
</dbReference>
<dbReference type="InterPro" id="IPR036390">
    <property type="entry name" value="WH_DNA-bd_sf"/>
</dbReference>
<dbReference type="EMBL" id="QBML01000003">
    <property type="protein sequence ID" value="PZO44283.1"/>
    <property type="molecule type" value="Genomic_DNA"/>
</dbReference>
<dbReference type="GO" id="GO:0003700">
    <property type="term" value="F:DNA-binding transcription factor activity"/>
    <property type="evidence" value="ECO:0007669"/>
    <property type="project" value="InterPro"/>
</dbReference>
<dbReference type="InterPro" id="IPR005119">
    <property type="entry name" value="LysR_subst-bd"/>
</dbReference>
<dbReference type="PANTHER" id="PTHR30118:SF15">
    <property type="entry name" value="TRANSCRIPTIONAL REGULATORY PROTEIN"/>
    <property type="match status" value="1"/>
</dbReference>
<dbReference type="SUPFAM" id="SSF53850">
    <property type="entry name" value="Periplasmic binding protein-like II"/>
    <property type="match status" value="1"/>
</dbReference>
<dbReference type="InterPro" id="IPR050389">
    <property type="entry name" value="LysR-type_TF"/>
</dbReference>
<sequence>MNFSLSQIDLNLLVVFDALMRDRHVTRAGERIGLSQPATSNALARLRYLTKDELFIRAKSGLQPTPVAIALANQIQPALQQIQIALSSAESFEPMTSDRVFAIGMTDYVEFVLLPPLLEKLEQIAPNLKIQVRTGDRQQLFDLLDNGKVELICGVFPEQIPWHQEQLLFQERFVCVCRQNHSFIKDYLSLEEYLATSHLLISIKEDMVGRVDKLLAKQELSRNITISIPHFLVAPSILARTDLIATLAERVAIAFAKDQKLKVFPCPLPMENFSVFMRWHQSTRNHATHSWLRHTLTEIATTI</sequence>
<gene>
    <name evidence="6" type="ORF">DCF19_02800</name>
</gene>
<keyword evidence="3" id="KW-0238">DNA-binding</keyword>
<protein>
    <submittedName>
        <fullName evidence="6">LysR family transcriptional regulator</fullName>
    </submittedName>
</protein>
<dbReference type="Gene3D" id="1.10.10.10">
    <property type="entry name" value="Winged helix-like DNA-binding domain superfamily/Winged helix DNA-binding domain"/>
    <property type="match status" value="1"/>
</dbReference>
<comment type="caution">
    <text evidence="6">The sequence shown here is derived from an EMBL/GenBank/DDBJ whole genome shotgun (WGS) entry which is preliminary data.</text>
</comment>
<evidence type="ECO:0000256" key="3">
    <source>
        <dbReference type="ARBA" id="ARBA00023125"/>
    </source>
</evidence>
<dbReference type="Pfam" id="PF03466">
    <property type="entry name" value="LysR_substrate"/>
    <property type="match status" value="1"/>
</dbReference>
<dbReference type="PROSITE" id="PS50931">
    <property type="entry name" value="HTH_LYSR"/>
    <property type="match status" value="1"/>
</dbReference>
<evidence type="ECO:0000256" key="1">
    <source>
        <dbReference type="ARBA" id="ARBA00009437"/>
    </source>
</evidence>